<sequence>MILSRKAQNIGASLTLALTAKAGELKKEGIDVVSFGVGEPDFNTPKNIIEAATRAMEEGKTKYTATSGIVELKEAIAKKLHDDNGLNYGTKNIIISTGAKQSLANVFMAILNPGDEVIIPVPYWVSYPELVKLSDGVPVFIETKKENDFKVTYDELKSVLSENTKAIVINSPNNPTGTVYSKKDLEVIAKFAEENDLIIISDEIYEKLIYGKEKHISIASLSEDAFKRTVVINGFSKAYAMTGWRIGYAACYDEELIKVMNNVQSHMTSNTNSIAQFAALEALNGDQETIKNMVKEFSLRRELMIELISGIEDLTFIEPKGAFYVMIDVSKVLKKANIKGSMEFANLLLKEENVVVIPGIAFGEDNFIRLSYATSKEEIIKGLKRIKKFVNKFMNRD</sequence>
<dbReference type="PATRIC" id="fig|1502.177.peg.2166"/>
<dbReference type="InterPro" id="IPR050596">
    <property type="entry name" value="AspAT/PAT-like"/>
</dbReference>
<keyword evidence="4 6" id="KW-0808">Transferase</keyword>
<name>A0A127EJQ6_CLOPF</name>
<dbReference type="InterPro" id="IPR004839">
    <property type="entry name" value="Aminotransferase_I/II_large"/>
</dbReference>
<dbReference type="GO" id="GO:0008483">
    <property type="term" value="F:transaminase activity"/>
    <property type="evidence" value="ECO:0007669"/>
    <property type="project" value="UniProtKB-KW"/>
</dbReference>
<dbReference type="PANTHER" id="PTHR46383:SF1">
    <property type="entry name" value="ASPARTATE AMINOTRANSFERASE"/>
    <property type="match status" value="1"/>
</dbReference>
<evidence type="ECO:0000313" key="9">
    <source>
        <dbReference type="Proteomes" id="UP000070260"/>
    </source>
</evidence>
<dbReference type="PANTHER" id="PTHR46383">
    <property type="entry name" value="ASPARTATE AMINOTRANSFERASE"/>
    <property type="match status" value="1"/>
</dbReference>
<dbReference type="EC" id="2.6.1.-" evidence="6"/>
<organism evidence="8 9">
    <name type="scientific">Clostridium perfringens</name>
    <dbReference type="NCBI Taxonomy" id="1502"/>
    <lineage>
        <taxon>Bacteria</taxon>
        <taxon>Bacillati</taxon>
        <taxon>Bacillota</taxon>
        <taxon>Clostridia</taxon>
        <taxon>Eubacteriales</taxon>
        <taxon>Clostridiaceae</taxon>
        <taxon>Clostridium</taxon>
    </lineage>
</organism>
<keyword evidence="5" id="KW-0663">Pyridoxal phosphate</keyword>
<evidence type="ECO:0000256" key="4">
    <source>
        <dbReference type="ARBA" id="ARBA00022679"/>
    </source>
</evidence>
<dbReference type="PRINTS" id="PR00753">
    <property type="entry name" value="ACCSYNTHASE"/>
</dbReference>
<dbReference type="OrthoDB" id="9802328at2"/>
<dbReference type="AlphaFoldDB" id="A0A127EJQ6"/>
<dbReference type="InterPro" id="IPR015424">
    <property type="entry name" value="PyrdxlP-dep_Trfase"/>
</dbReference>
<dbReference type="FunFam" id="3.40.640.10:FF:000033">
    <property type="entry name" value="Aspartate aminotransferase"/>
    <property type="match status" value="1"/>
</dbReference>
<dbReference type="SUPFAM" id="SSF53383">
    <property type="entry name" value="PLP-dependent transferases"/>
    <property type="match status" value="1"/>
</dbReference>
<keyword evidence="3 6" id="KW-0032">Aminotransferase</keyword>
<comment type="cofactor">
    <cofactor evidence="1 6">
        <name>pyridoxal 5'-phosphate</name>
        <dbReference type="ChEBI" id="CHEBI:597326"/>
    </cofactor>
</comment>
<evidence type="ECO:0000256" key="2">
    <source>
        <dbReference type="ARBA" id="ARBA00007441"/>
    </source>
</evidence>
<evidence type="ECO:0000259" key="7">
    <source>
        <dbReference type="Pfam" id="PF00155"/>
    </source>
</evidence>
<accession>A0A127EJQ6</accession>
<gene>
    <name evidence="8" type="ORF">JFP838_10560</name>
</gene>
<dbReference type="InterPro" id="IPR015421">
    <property type="entry name" value="PyrdxlP-dep_Trfase_major"/>
</dbReference>
<dbReference type="RefSeq" id="WP_061428767.1">
    <property type="nucleotide sequence ID" value="NZ_CATNXK010000001.1"/>
</dbReference>
<dbReference type="PROSITE" id="PS00105">
    <property type="entry name" value="AA_TRANSFER_CLASS_1"/>
    <property type="match status" value="1"/>
</dbReference>
<dbReference type="InterPro" id="IPR015422">
    <property type="entry name" value="PyrdxlP-dep_Trfase_small"/>
</dbReference>
<evidence type="ECO:0000313" key="8">
    <source>
        <dbReference type="EMBL" id="AMN36184.1"/>
    </source>
</evidence>
<feature type="domain" description="Aminotransferase class I/classII large" evidence="7">
    <location>
        <begin position="31"/>
        <end position="386"/>
    </location>
</feature>
<evidence type="ECO:0000256" key="3">
    <source>
        <dbReference type="ARBA" id="ARBA00022576"/>
    </source>
</evidence>
<dbReference type="Pfam" id="PF00155">
    <property type="entry name" value="Aminotran_1_2"/>
    <property type="match status" value="1"/>
</dbReference>
<dbReference type="Gene3D" id="3.90.1150.10">
    <property type="entry name" value="Aspartate Aminotransferase, domain 1"/>
    <property type="match status" value="1"/>
</dbReference>
<evidence type="ECO:0000256" key="5">
    <source>
        <dbReference type="ARBA" id="ARBA00022898"/>
    </source>
</evidence>
<dbReference type="GO" id="GO:0006520">
    <property type="term" value="P:amino acid metabolic process"/>
    <property type="evidence" value="ECO:0007669"/>
    <property type="project" value="InterPro"/>
</dbReference>
<proteinExistence type="inferred from homology"/>
<dbReference type="CDD" id="cd00609">
    <property type="entry name" value="AAT_like"/>
    <property type="match status" value="1"/>
</dbReference>
<dbReference type="EMBL" id="CP010994">
    <property type="protein sequence ID" value="AMN36184.1"/>
    <property type="molecule type" value="Genomic_DNA"/>
</dbReference>
<comment type="similarity">
    <text evidence="2 6">Belongs to the class-I pyridoxal-phosphate-dependent aminotransferase family.</text>
</comment>
<evidence type="ECO:0000256" key="1">
    <source>
        <dbReference type="ARBA" id="ARBA00001933"/>
    </source>
</evidence>
<dbReference type="InterPro" id="IPR004838">
    <property type="entry name" value="NHTrfase_class1_PyrdxlP-BS"/>
</dbReference>
<reference evidence="8 9" key="1">
    <citation type="journal article" date="2016" name="PLoS ONE">
        <title>Plasmid Characterization and Chromosome Analysis of Two netF+ Clostridium perfringens Isolates Associated with Foal and Canine Necrotizing Enteritis.</title>
        <authorList>
            <person name="Mehdizadeh Gohari I."/>
            <person name="Kropinski A.M."/>
            <person name="Weese S.J."/>
            <person name="Parreira V.R."/>
            <person name="Whitehead A.E."/>
            <person name="Boerlin P."/>
            <person name="Prescott J.F."/>
        </authorList>
    </citation>
    <scope>NUCLEOTIDE SEQUENCE [LARGE SCALE GENOMIC DNA]</scope>
    <source>
        <strain evidence="8 9">JP838</strain>
    </source>
</reference>
<protein>
    <recommendedName>
        <fullName evidence="6">Aminotransferase</fullName>
        <ecNumber evidence="6">2.6.1.-</ecNumber>
    </recommendedName>
</protein>
<evidence type="ECO:0000256" key="6">
    <source>
        <dbReference type="RuleBase" id="RU000481"/>
    </source>
</evidence>
<dbReference type="GO" id="GO:0030170">
    <property type="term" value="F:pyridoxal phosphate binding"/>
    <property type="evidence" value="ECO:0007669"/>
    <property type="project" value="InterPro"/>
</dbReference>
<dbReference type="Gene3D" id="3.40.640.10">
    <property type="entry name" value="Type I PLP-dependent aspartate aminotransferase-like (Major domain)"/>
    <property type="match status" value="1"/>
</dbReference>
<dbReference type="Proteomes" id="UP000070260">
    <property type="component" value="Chromosome"/>
</dbReference>